<gene>
    <name evidence="2" type="ORF">PBANKA_1432300</name>
</gene>
<organism evidence="2 3">
    <name type="scientific">Plasmodium berghei (strain Anka)</name>
    <dbReference type="NCBI Taxonomy" id="5823"/>
    <lineage>
        <taxon>Eukaryota</taxon>
        <taxon>Sar</taxon>
        <taxon>Alveolata</taxon>
        <taxon>Apicomplexa</taxon>
        <taxon>Aconoidasida</taxon>
        <taxon>Haemosporida</taxon>
        <taxon>Plasmodiidae</taxon>
        <taxon>Plasmodium</taxon>
        <taxon>Plasmodium (Vinckeia)</taxon>
    </lineage>
</organism>
<dbReference type="FunCoup" id="A0A509AQS4">
    <property type="interactions" value="1"/>
</dbReference>
<name>A0A509AQS4_PLABA</name>
<dbReference type="EMBL" id="LK023129">
    <property type="protein sequence ID" value="VUC58385.1"/>
    <property type="molecule type" value="Genomic_DNA"/>
</dbReference>
<dbReference type="VEuPathDB" id="PlasmoDB:PBANKA_1432300"/>
<evidence type="ECO:0000313" key="3">
    <source>
        <dbReference type="Proteomes" id="UP000074855"/>
    </source>
</evidence>
<dbReference type="Pfam" id="PF18659">
    <property type="entry name" value="CelTOS"/>
    <property type="match status" value="1"/>
</dbReference>
<accession>A0A509AQS4</accession>
<sequence length="185" mass="20759">MNKLTKLSVISSVFVFFCFFNVLCLRGKNGSEMSSFLEGGVESSNRIKKSLASFISESSSLDDIGNGLAETITNEIFSAFQQDSSSFLQTKFDIKKHIKENAKKVLIEAIRLGLEPVEKIVAQSIQPPKVNRHTYSLVSPVVKALFNKIEEAVHKPVSDNIWDYAGGDDEYEETEEDNFDNDFFN</sequence>
<dbReference type="AlphaFoldDB" id="A0A509AQS4"/>
<dbReference type="InterPro" id="IPR041004">
    <property type="entry name" value="CelTOS"/>
</dbReference>
<dbReference type="STRING" id="5823.A0A509AQS4"/>
<evidence type="ECO:0000259" key="1">
    <source>
        <dbReference type="Pfam" id="PF18659"/>
    </source>
</evidence>
<dbReference type="GeneID" id="55152361"/>
<evidence type="ECO:0000313" key="2">
    <source>
        <dbReference type="EMBL" id="VUC58385.1"/>
    </source>
</evidence>
<proteinExistence type="predicted"/>
<keyword evidence="3" id="KW-1185">Reference proteome</keyword>
<reference evidence="2 3" key="1">
    <citation type="journal article" date="2014" name="BMC Biol.">
        <title>A comprehensive evaluation of rodent malaria parasite genomes and gene expression.</title>
        <authorList>
            <person name="Otto T.D."/>
            <person name="Bohme U."/>
            <person name="Jackson A.P."/>
            <person name="Hunt M."/>
            <person name="Franke-Fayard B."/>
            <person name="Hoeijmakers W.A."/>
            <person name="Religa A.A."/>
            <person name="Robertson L."/>
            <person name="Sanders M."/>
            <person name="Ogun S.A."/>
            <person name="Cunningham D."/>
            <person name="Erhart A."/>
            <person name="Billker O."/>
            <person name="Khan S.M."/>
            <person name="Stunnenberg H.G."/>
            <person name="Langhorne J."/>
            <person name="Holder A.A."/>
            <person name="Waters A.P."/>
            <person name="Newbold C.I."/>
            <person name="Pain A."/>
            <person name="Berriman M."/>
            <person name="Janse C.J."/>
        </authorList>
    </citation>
    <scope>NUCLEOTIDE SEQUENCE</scope>
    <source>
        <strain evidence="2 3">ANKA</strain>
    </source>
</reference>
<dbReference type="RefSeq" id="XP_034424148.1">
    <property type="nucleotide sequence ID" value="XM_034567675.1"/>
</dbReference>
<feature type="domain" description="Cell-traversal protein for ookinetes and sporozoites" evidence="1">
    <location>
        <begin position="39"/>
        <end position="154"/>
    </location>
</feature>
<dbReference type="KEGG" id="pbe:PBANKA_1432300"/>
<dbReference type="Proteomes" id="UP000074855">
    <property type="component" value="Chromosome 14"/>
</dbReference>
<dbReference type="InParanoid" id="A0A509AQS4"/>
<dbReference type="OMA" id="DNIWEYE"/>
<protein>
    <submittedName>
        <fullName evidence="2">Cell traversal protein for ookinetes and sporozoites</fullName>
    </submittedName>
</protein>